<dbReference type="AlphaFoldDB" id="H9UH50"/>
<dbReference type="Proteomes" id="UP000007383">
    <property type="component" value="Chromosome"/>
</dbReference>
<organism evidence="1 2">
    <name type="scientific">Spirochaeta africana (strain ATCC 700263 / DSM 8902 / Z-7692)</name>
    <dbReference type="NCBI Taxonomy" id="889378"/>
    <lineage>
        <taxon>Bacteria</taxon>
        <taxon>Pseudomonadati</taxon>
        <taxon>Spirochaetota</taxon>
        <taxon>Spirochaetia</taxon>
        <taxon>Spirochaetales</taxon>
        <taxon>Spirochaetaceae</taxon>
        <taxon>Spirochaeta</taxon>
    </lineage>
</organism>
<reference evidence="2" key="1">
    <citation type="journal article" date="2013" name="Stand. Genomic Sci.">
        <title>Complete genome sequence of the halophilic bacterium Spirochaeta africana type strain (Z-7692(T)) from the alkaline Lake Magadi in the East African Rift.</title>
        <authorList>
            <person name="Liolos K."/>
            <person name="Abt B."/>
            <person name="Scheuner C."/>
            <person name="Teshima H."/>
            <person name="Held B."/>
            <person name="Lapidus A."/>
            <person name="Nolan M."/>
            <person name="Lucas S."/>
            <person name="Deshpande S."/>
            <person name="Cheng J.F."/>
            <person name="Tapia R."/>
            <person name="Goodwin L.A."/>
            <person name="Pitluck S."/>
            <person name="Pagani I."/>
            <person name="Ivanova N."/>
            <person name="Mavromatis K."/>
            <person name="Mikhailova N."/>
            <person name="Huntemann M."/>
            <person name="Pati A."/>
            <person name="Chen A."/>
            <person name="Palaniappan K."/>
            <person name="Land M."/>
            <person name="Rohde M."/>
            <person name="Tindall B.J."/>
            <person name="Detter J.C."/>
            <person name="Goker M."/>
            <person name="Bristow J."/>
            <person name="Eisen J.A."/>
            <person name="Markowitz V."/>
            <person name="Hugenholtz P."/>
            <person name="Woyke T."/>
            <person name="Klenk H.P."/>
            <person name="Kyrpides N.C."/>
        </authorList>
    </citation>
    <scope>NUCLEOTIDE SEQUENCE</scope>
    <source>
        <strain evidence="2">ATCC 700263 / DSM 8902 / Z-7692</strain>
    </source>
</reference>
<dbReference type="HOGENOM" id="CLU_1401684_0_0_12"/>
<dbReference type="EMBL" id="CP003282">
    <property type="protein sequence ID" value="AFG36843.1"/>
    <property type="molecule type" value="Genomic_DNA"/>
</dbReference>
<name>H9UH50_SPIAZ</name>
<evidence type="ECO:0000313" key="2">
    <source>
        <dbReference type="Proteomes" id="UP000007383"/>
    </source>
</evidence>
<accession>H9UH50</accession>
<dbReference type="PROSITE" id="PS51257">
    <property type="entry name" value="PROKAR_LIPOPROTEIN"/>
    <property type="match status" value="1"/>
</dbReference>
<gene>
    <name evidence="1" type="ordered locus">Spiaf_0748</name>
</gene>
<protein>
    <recommendedName>
        <fullName evidence="3">Lipoprotein</fullName>
    </recommendedName>
</protein>
<dbReference type="KEGG" id="sfc:Spiaf_0748"/>
<dbReference type="OrthoDB" id="10008506at2"/>
<sequence length="194" mass="20513">MIAIISRRRAASAFSSAAVSALLVAAVVVLGSCSLGGFVPGPIAVEGTWVIQNDAWDDEQWVITPDSITYLSVGDTETTTTFAADIVTYSNFGLNAGDTELYPGGTDMGLGYAVIRFTEVEGPGTGEVGKYQVFRWGTNQDDASTRDFTQGYNNVGDPHPDNVNEVFDTPEAAEAQVSNGNGHFSFASEGAVRQ</sequence>
<dbReference type="PATRIC" id="fig|889378.3.peg.754"/>
<dbReference type="STRING" id="889378.Spiaf_0748"/>
<evidence type="ECO:0008006" key="3">
    <source>
        <dbReference type="Google" id="ProtNLM"/>
    </source>
</evidence>
<evidence type="ECO:0000313" key="1">
    <source>
        <dbReference type="EMBL" id="AFG36843.1"/>
    </source>
</evidence>
<dbReference type="RefSeq" id="WP_014454840.1">
    <property type="nucleotide sequence ID" value="NC_017098.1"/>
</dbReference>
<proteinExistence type="predicted"/>
<keyword evidence="2" id="KW-1185">Reference proteome</keyword>